<evidence type="ECO:0000313" key="4">
    <source>
        <dbReference type="EMBL" id="GAA5180722.1"/>
    </source>
</evidence>
<comment type="catalytic activity">
    <reaction evidence="2">
        <text>Ni(II)-pyridinium-3,5-bisthiocarboxylate mononucleotide = pyridinium-3,5-bisthiocarboxylate mononucleotide + Ni(2+)</text>
        <dbReference type="Rhea" id="RHEA:54784"/>
        <dbReference type="ChEBI" id="CHEBI:49786"/>
        <dbReference type="ChEBI" id="CHEBI:137372"/>
        <dbReference type="ChEBI" id="CHEBI:137373"/>
        <dbReference type="EC" id="4.99.1.12"/>
    </reaction>
</comment>
<protein>
    <recommendedName>
        <fullName evidence="2">Pyridinium-3,5-bisthiocarboxylic acid mononucleotide nickel insertion protein</fullName>
        <shortName evidence="2">P2TMN nickel insertion protein</shortName>
        <ecNumber evidence="2">4.99.1.12</ecNumber>
    </recommendedName>
    <alternativeName>
        <fullName evidence="2">Nickel-pincer cofactor biosynthesis protein LarC</fullName>
    </alternativeName>
</protein>
<evidence type="ECO:0000256" key="2">
    <source>
        <dbReference type="HAMAP-Rule" id="MF_01074"/>
    </source>
</evidence>
<feature type="region of interest" description="Disordered" evidence="3">
    <location>
        <begin position="1"/>
        <end position="34"/>
    </location>
</feature>
<evidence type="ECO:0000256" key="3">
    <source>
        <dbReference type="SAM" id="MobiDB-lite"/>
    </source>
</evidence>
<dbReference type="InterPro" id="IPR002822">
    <property type="entry name" value="Ni_insertion"/>
</dbReference>
<evidence type="ECO:0000256" key="1">
    <source>
        <dbReference type="ARBA" id="ARBA00022596"/>
    </source>
</evidence>
<dbReference type="Proteomes" id="UP001501570">
    <property type="component" value="Unassembled WGS sequence"/>
</dbReference>
<sequence>MAQRYRRSSGDAAAEDTPPASAPDGQAPPPAPVLWVDAGNGAAGDMLLAALLDAGADLDGVRAGLSTLPVEPIELELEPVRRHGLRASALTVRVADAPAQRHLADLEAIVGGAPLPEPVRDFALATFRRLADAEGRVHGIDPEQVHFHEVGALDAIADVVGCALALHQLHLLDAPVRVVSPIALGSGTVRAAHGVIPVPGPAVLELLTGAGAPIRAHQAEFELCTPTGAALLATLATSWGAVPDCVPRAVGVGAGRADPAGHANVLRVLVGQPRTAPVDWLEGTLYQLETTVDDLDPRIWPDLLDQLRGAGAADAWCAPVLMRKGRPGQVLTVLAEADRVDLLCRMIFEQTTTLGVRVGQVRRRSLRRDQIEVPVGGGVVHVKRGFLGDRLVTSQPEYDDLLAQARRAGVPVASLLAELDRALGDG</sequence>
<comment type="function">
    <text evidence="2">Involved in the biosynthesis of a nickel-pincer cofactor ((SCS)Ni(II) pincer complex). Binds Ni(2+), and functions in nickel delivery to pyridinium-3,5-bisthiocarboxylic acid mononucleotide (P2TMN), to form the mature cofactor. Is thus probably required for the activation of nickel-pincer cofactor-dependent enzymes.</text>
</comment>
<gene>
    <name evidence="2 4" type="primary">larC</name>
    <name evidence="4" type="ORF">GCM10023322_13670</name>
</gene>
<evidence type="ECO:0000313" key="5">
    <source>
        <dbReference type="Proteomes" id="UP001501570"/>
    </source>
</evidence>
<keyword evidence="1 2" id="KW-0533">Nickel</keyword>
<dbReference type="Pfam" id="PF01969">
    <property type="entry name" value="Ni_insertion"/>
    <property type="match status" value="1"/>
</dbReference>
<dbReference type="Gene3D" id="3.30.70.1380">
    <property type="entry name" value="Transcriptional regulatory protein pf0864 domain like"/>
    <property type="match status" value="1"/>
</dbReference>
<organism evidence="4 5">
    <name type="scientific">Rugosimonospora acidiphila</name>
    <dbReference type="NCBI Taxonomy" id="556531"/>
    <lineage>
        <taxon>Bacteria</taxon>
        <taxon>Bacillati</taxon>
        <taxon>Actinomycetota</taxon>
        <taxon>Actinomycetes</taxon>
        <taxon>Micromonosporales</taxon>
        <taxon>Micromonosporaceae</taxon>
        <taxon>Rugosimonospora</taxon>
    </lineage>
</organism>
<comment type="similarity">
    <text evidence="2">Belongs to the LarC family.</text>
</comment>
<dbReference type="EMBL" id="BAABJQ010000003">
    <property type="protein sequence ID" value="GAA5180722.1"/>
    <property type="molecule type" value="Genomic_DNA"/>
</dbReference>
<comment type="caution">
    <text evidence="4">The sequence shown here is derived from an EMBL/GenBank/DDBJ whole genome shotgun (WGS) entry which is preliminary data.</text>
</comment>
<proteinExistence type="inferred from homology"/>
<dbReference type="RefSeq" id="WP_345627129.1">
    <property type="nucleotide sequence ID" value="NZ_BAABJQ010000003.1"/>
</dbReference>
<dbReference type="HAMAP" id="MF_01074">
    <property type="entry name" value="LarC"/>
    <property type="match status" value="1"/>
</dbReference>
<keyword evidence="5" id="KW-1185">Reference proteome</keyword>
<accession>A0ABP9RLY0</accession>
<reference evidence="5" key="1">
    <citation type="journal article" date="2019" name="Int. J. Syst. Evol. Microbiol.">
        <title>The Global Catalogue of Microorganisms (GCM) 10K type strain sequencing project: providing services to taxonomists for standard genome sequencing and annotation.</title>
        <authorList>
            <consortium name="The Broad Institute Genomics Platform"/>
            <consortium name="The Broad Institute Genome Sequencing Center for Infectious Disease"/>
            <person name="Wu L."/>
            <person name="Ma J."/>
        </authorList>
    </citation>
    <scope>NUCLEOTIDE SEQUENCE [LARGE SCALE GENOMIC DNA]</scope>
    <source>
        <strain evidence="5">JCM 18304</strain>
    </source>
</reference>
<dbReference type="PANTHER" id="PTHR36566">
    <property type="entry name" value="NICKEL INSERTION PROTEIN-RELATED"/>
    <property type="match status" value="1"/>
</dbReference>
<name>A0ABP9RLY0_9ACTN</name>
<dbReference type="PANTHER" id="PTHR36566:SF1">
    <property type="entry name" value="PYRIDINIUM-3,5-BISTHIOCARBOXYLIC ACID MONONUCLEOTIDE NICKEL INSERTION PROTEIN"/>
    <property type="match status" value="1"/>
</dbReference>
<keyword evidence="2" id="KW-0456">Lyase</keyword>
<dbReference type="NCBIfam" id="TIGR00299">
    <property type="entry name" value="nickel pincer cofactor biosynthesis protein LarC"/>
    <property type="match status" value="1"/>
</dbReference>
<dbReference type="EC" id="4.99.1.12" evidence="2"/>